<keyword evidence="2" id="KW-1185">Reference proteome</keyword>
<organism evidence="1 2">
    <name type="scientific">Xanthoceras sorbifolium</name>
    <dbReference type="NCBI Taxonomy" id="99658"/>
    <lineage>
        <taxon>Eukaryota</taxon>
        <taxon>Viridiplantae</taxon>
        <taxon>Streptophyta</taxon>
        <taxon>Embryophyta</taxon>
        <taxon>Tracheophyta</taxon>
        <taxon>Spermatophyta</taxon>
        <taxon>Magnoliopsida</taxon>
        <taxon>eudicotyledons</taxon>
        <taxon>Gunneridae</taxon>
        <taxon>Pentapetalae</taxon>
        <taxon>rosids</taxon>
        <taxon>malvids</taxon>
        <taxon>Sapindales</taxon>
        <taxon>Sapindaceae</taxon>
        <taxon>Xanthoceroideae</taxon>
        <taxon>Xanthoceras</taxon>
    </lineage>
</organism>
<evidence type="ECO:0000313" key="1">
    <source>
        <dbReference type="EMBL" id="KAH7577899.1"/>
    </source>
</evidence>
<accession>A0ABQ8INJ9</accession>
<dbReference type="Proteomes" id="UP000827721">
    <property type="component" value="Unassembled WGS sequence"/>
</dbReference>
<protein>
    <recommendedName>
        <fullName evidence="3">Protein kinase domain-containing protein</fullName>
    </recommendedName>
</protein>
<dbReference type="EMBL" id="JAFEMO010000001">
    <property type="protein sequence ID" value="KAH7577899.1"/>
    <property type="molecule type" value="Genomic_DNA"/>
</dbReference>
<comment type="caution">
    <text evidence="1">The sequence shown here is derived from an EMBL/GenBank/DDBJ whole genome shotgun (WGS) entry which is preliminary data.</text>
</comment>
<gene>
    <name evidence="1" type="ORF">JRO89_XS01G0313400</name>
</gene>
<evidence type="ECO:0000313" key="2">
    <source>
        <dbReference type="Proteomes" id="UP000827721"/>
    </source>
</evidence>
<reference evidence="1 2" key="1">
    <citation type="submission" date="2021-02" db="EMBL/GenBank/DDBJ databases">
        <title>Plant Genome Project.</title>
        <authorList>
            <person name="Zhang R.-G."/>
        </authorList>
    </citation>
    <scope>NUCLEOTIDE SEQUENCE [LARGE SCALE GENOMIC DNA]</scope>
    <source>
        <tissue evidence="1">Leaves</tissue>
    </source>
</reference>
<sequence>MKPSSGTWQHADAKRASGWRRPAVIVDGTLYVLDQRTAQDEAGLLKVTDFGLSKIALEEDFLCTCGCFGIAYASVYGFAFRCSKADHFIEQKLQYRLQTRGLKEDSRPSLSSNVYTEPVKM</sequence>
<evidence type="ECO:0008006" key="3">
    <source>
        <dbReference type="Google" id="ProtNLM"/>
    </source>
</evidence>
<proteinExistence type="predicted"/>
<name>A0ABQ8INJ9_9ROSI</name>